<evidence type="ECO:0000256" key="1">
    <source>
        <dbReference type="SAM" id="Phobius"/>
    </source>
</evidence>
<dbReference type="PATRIC" id="fig|291169.3.peg.1210"/>
<evidence type="ECO:0000313" key="3">
    <source>
        <dbReference type="Proteomes" id="UP000094379"/>
    </source>
</evidence>
<comment type="caution">
    <text evidence="2">The sequence shown here is derived from an EMBL/GenBank/DDBJ whole genome shotgun (WGS) entry which is preliminary data.</text>
</comment>
<dbReference type="AlphaFoldDB" id="A0A1E3GSZ8"/>
<feature type="transmembrane region" description="Helical" evidence="1">
    <location>
        <begin position="37"/>
        <end position="58"/>
    </location>
</feature>
<keyword evidence="1" id="KW-0472">Membrane</keyword>
<accession>A0A1E3GSZ8</accession>
<name>A0A1E3GSZ8_9GAMM</name>
<organism evidence="2 3">
    <name type="scientific">Methylophaga muralis</name>
    <dbReference type="NCBI Taxonomy" id="291169"/>
    <lineage>
        <taxon>Bacteria</taxon>
        <taxon>Pseudomonadati</taxon>
        <taxon>Pseudomonadota</taxon>
        <taxon>Gammaproteobacteria</taxon>
        <taxon>Thiotrichales</taxon>
        <taxon>Piscirickettsiaceae</taxon>
        <taxon>Methylophaga</taxon>
    </lineage>
</organism>
<proteinExistence type="predicted"/>
<keyword evidence="1" id="KW-1133">Transmembrane helix</keyword>
<dbReference type="Proteomes" id="UP000094379">
    <property type="component" value="Unassembled WGS sequence"/>
</dbReference>
<feature type="transmembrane region" description="Helical" evidence="1">
    <location>
        <begin position="79"/>
        <end position="100"/>
    </location>
</feature>
<keyword evidence="1" id="KW-0812">Transmembrane</keyword>
<feature type="transmembrane region" description="Helical" evidence="1">
    <location>
        <begin position="15"/>
        <end position="31"/>
    </location>
</feature>
<dbReference type="EMBL" id="MCRI01000009">
    <property type="protein sequence ID" value="ODN67134.1"/>
    <property type="molecule type" value="Genomic_DNA"/>
</dbReference>
<sequence length="153" mass="17151">MSEIYHEASKPHERLMFNVAIFHFFVPAILFGTRNLWLIFSLSLLGSLIMIGSIAYKAHNTQDQTALVQAHWKLAWKRSLYLLGAYLVAAIIFGVGSFLLQAQADESMRFIQRSVLGWFALVPISLTLIALIVLEGSALVQSRKGVMPSEMKL</sequence>
<reference evidence="2 3" key="1">
    <citation type="submission" date="2016-07" db="EMBL/GenBank/DDBJ databases">
        <title>Draft Genome Sequence of Methylophaga muralis Bur 1.</title>
        <authorList>
            <person name="Vasilenko O.V."/>
            <person name="Doronina N.V."/>
            <person name="Shmareva M.N."/>
            <person name="Tarlachkov S.V."/>
            <person name="Mustakhimov I."/>
            <person name="Trotsenko Y.A."/>
        </authorList>
    </citation>
    <scope>NUCLEOTIDE SEQUENCE [LARGE SCALE GENOMIC DNA]</scope>
    <source>
        <strain evidence="2 3">Bur 1</strain>
    </source>
</reference>
<feature type="transmembrane region" description="Helical" evidence="1">
    <location>
        <begin position="115"/>
        <end position="134"/>
    </location>
</feature>
<protein>
    <submittedName>
        <fullName evidence="2">Uncharacterized protein</fullName>
    </submittedName>
</protein>
<keyword evidence="3" id="KW-1185">Reference proteome</keyword>
<dbReference type="RefSeq" id="WP_069295697.1">
    <property type="nucleotide sequence ID" value="NZ_MCRI01000009.1"/>
</dbReference>
<gene>
    <name evidence="2" type="ORF">A9E74_01206</name>
</gene>
<evidence type="ECO:0000313" key="2">
    <source>
        <dbReference type="EMBL" id="ODN67134.1"/>
    </source>
</evidence>